<proteinExistence type="predicted"/>
<sequence length="336" mass="34086">MVVPSVLQRNPVRARLSLIAPALLISALALAGCSTPAASPSSSPSATSTPGGDSTAVDPTTDLCGAAYESGPAIEAVTVDTDTTKEPTVTFTAPLEVAAIERTVTVEGDGEKLEYGSLADVKQTIFDAETGEKVGDMGWTNAGALTSIVAETGMAQAISCATVGSRIAVTTPGSADRPAYIWIFDIAGVTPSAAWGTEQPAVDGMPVVTLAEDGTPSVTVPEGDAPTEVELATLKKGDGAVVQPGDSVTVQYMGIKWSDGTEFDSSWSRGAVPSSFPTTGVVDGFKQALEGYAVGSQVLVVVPPAFGYGADPTSALAKETLIFVVDILATTPAATQ</sequence>
<evidence type="ECO:0000256" key="6">
    <source>
        <dbReference type="SAM" id="MobiDB-lite"/>
    </source>
</evidence>
<dbReference type="EMBL" id="VRSW01000002">
    <property type="protein sequence ID" value="TXK04588.1"/>
    <property type="molecule type" value="Genomic_DNA"/>
</dbReference>
<reference evidence="9 10" key="1">
    <citation type="submission" date="2019-08" db="EMBL/GenBank/DDBJ databases">
        <authorList>
            <person name="Dong K."/>
        </authorList>
    </citation>
    <scope>NUCLEOTIDE SEQUENCE [LARGE SCALE GENOMIC DNA]</scope>
    <source>
        <strain evidence="9 10">M4-8</strain>
    </source>
</reference>
<dbReference type="InterPro" id="IPR046357">
    <property type="entry name" value="PPIase_dom_sf"/>
</dbReference>
<keyword evidence="7" id="KW-0732">Signal</keyword>
<feature type="region of interest" description="Disordered" evidence="6">
    <location>
        <begin position="36"/>
        <end position="61"/>
    </location>
</feature>
<evidence type="ECO:0000313" key="9">
    <source>
        <dbReference type="EMBL" id="TXK04588.1"/>
    </source>
</evidence>
<dbReference type="PROSITE" id="PS50059">
    <property type="entry name" value="FKBP_PPIASE"/>
    <property type="match status" value="1"/>
</dbReference>
<dbReference type="InterPro" id="IPR001179">
    <property type="entry name" value="PPIase_FKBP_dom"/>
</dbReference>
<feature type="domain" description="PPIase FKBP-type" evidence="8">
    <location>
        <begin position="245"/>
        <end position="331"/>
    </location>
</feature>
<evidence type="ECO:0000259" key="8">
    <source>
        <dbReference type="PROSITE" id="PS50059"/>
    </source>
</evidence>
<dbReference type="EC" id="5.2.1.8" evidence="2 5"/>
<evidence type="ECO:0000256" key="7">
    <source>
        <dbReference type="SAM" id="SignalP"/>
    </source>
</evidence>
<feature type="compositionally biased region" description="Low complexity" evidence="6">
    <location>
        <begin position="36"/>
        <end position="56"/>
    </location>
</feature>
<evidence type="ECO:0000256" key="5">
    <source>
        <dbReference type="PROSITE-ProRule" id="PRU00277"/>
    </source>
</evidence>
<feature type="chain" id="PRO_5038503791" description="peptidylprolyl isomerase" evidence="7">
    <location>
        <begin position="32"/>
        <end position="336"/>
    </location>
</feature>
<dbReference type="Pfam" id="PF00254">
    <property type="entry name" value="FKBP_C"/>
    <property type="match status" value="1"/>
</dbReference>
<organism evidence="9 10">
    <name type="scientific">Microbacterium mitrae</name>
    <dbReference type="NCBI Taxonomy" id="664640"/>
    <lineage>
        <taxon>Bacteria</taxon>
        <taxon>Bacillati</taxon>
        <taxon>Actinomycetota</taxon>
        <taxon>Actinomycetes</taxon>
        <taxon>Micrococcales</taxon>
        <taxon>Microbacteriaceae</taxon>
        <taxon>Microbacterium</taxon>
    </lineage>
</organism>
<gene>
    <name evidence="9" type="ORF">FVP60_07865</name>
</gene>
<evidence type="ECO:0000256" key="3">
    <source>
        <dbReference type="ARBA" id="ARBA00023110"/>
    </source>
</evidence>
<dbReference type="AlphaFoldDB" id="A0A5C8HM60"/>
<accession>A0A5C8HM60</accession>
<dbReference type="OrthoDB" id="25996at2"/>
<keyword evidence="4 5" id="KW-0413">Isomerase</keyword>
<comment type="caution">
    <text evidence="9">The sequence shown here is derived from an EMBL/GenBank/DDBJ whole genome shotgun (WGS) entry which is preliminary data.</text>
</comment>
<dbReference type="SUPFAM" id="SSF54534">
    <property type="entry name" value="FKBP-like"/>
    <property type="match status" value="1"/>
</dbReference>
<protein>
    <recommendedName>
        <fullName evidence="2 5">peptidylprolyl isomerase</fullName>
        <ecNumber evidence="2 5">5.2.1.8</ecNumber>
    </recommendedName>
</protein>
<evidence type="ECO:0000256" key="2">
    <source>
        <dbReference type="ARBA" id="ARBA00013194"/>
    </source>
</evidence>
<feature type="signal peptide" evidence="7">
    <location>
        <begin position="1"/>
        <end position="31"/>
    </location>
</feature>
<name>A0A5C8HM60_9MICO</name>
<evidence type="ECO:0000256" key="1">
    <source>
        <dbReference type="ARBA" id="ARBA00000971"/>
    </source>
</evidence>
<dbReference type="Proteomes" id="UP000321196">
    <property type="component" value="Unassembled WGS sequence"/>
</dbReference>
<keyword evidence="10" id="KW-1185">Reference proteome</keyword>
<evidence type="ECO:0000256" key="4">
    <source>
        <dbReference type="ARBA" id="ARBA00023235"/>
    </source>
</evidence>
<comment type="catalytic activity">
    <reaction evidence="1 5">
        <text>[protein]-peptidylproline (omega=180) = [protein]-peptidylproline (omega=0)</text>
        <dbReference type="Rhea" id="RHEA:16237"/>
        <dbReference type="Rhea" id="RHEA-COMP:10747"/>
        <dbReference type="Rhea" id="RHEA-COMP:10748"/>
        <dbReference type="ChEBI" id="CHEBI:83833"/>
        <dbReference type="ChEBI" id="CHEBI:83834"/>
        <dbReference type="EC" id="5.2.1.8"/>
    </reaction>
</comment>
<dbReference type="GO" id="GO:0003755">
    <property type="term" value="F:peptidyl-prolyl cis-trans isomerase activity"/>
    <property type="evidence" value="ECO:0007669"/>
    <property type="project" value="UniProtKB-KW"/>
</dbReference>
<dbReference type="Gene3D" id="3.10.50.40">
    <property type="match status" value="1"/>
</dbReference>
<evidence type="ECO:0000313" key="10">
    <source>
        <dbReference type="Proteomes" id="UP000321196"/>
    </source>
</evidence>
<keyword evidence="3 5" id="KW-0697">Rotamase</keyword>